<keyword evidence="6" id="KW-0411">Iron-sulfur</keyword>
<dbReference type="PROSITE" id="PS51918">
    <property type="entry name" value="RADICAL_SAM"/>
    <property type="match status" value="1"/>
</dbReference>
<dbReference type="Pfam" id="PF04055">
    <property type="entry name" value="Radical_SAM"/>
    <property type="match status" value="1"/>
</dbReference>
<keyword evidence="4" id="KW-0479">Metal-binding</keyword>
<dbReference type="GO" id="GO:0051539">
    <property type="term" value="F:4 iron, 4 sulfur cluster binding"/>
    <property type="evidence" value="ECO:0007669"/>
    <property type="project" value="UniProtKB-KW"/>
</dbReference>
<dbReference type="InterPro" id="IPR023404">
    <property type="entry name" value="rSAM_horseshoe"/>
</dbReference>
<reference evidence="8" key="1">
    <citation type="submission" date="2019-08" db="EMBL/GenBank/DDBJ databases">
        <authorList>
            <person name="Kucharzyk K."/>
            <person name="Murdoch R.W."/>
            <person name="Higgins S."/>
            <person name="Loffler F."/>
        </authorList>
    </citation>
    <scope>NUCLEOTIDE SEQUENCE</scope>
</reference>
<dbReference type="SFLD" id="SFLDS00029">
    <property type="entry name" value="Radical_SAM"/>
    <property type="match status" value="1"/>
</dbReference>
<keyword evidence="5" id="KW-0408">Iron</keyword>
<dbReference type="InterPro" id="IPR007197">
    <property type="entry name" value="rSAM"/>
</dbReference>
<evidence type="ECO:0000256" key="5">
    <source>
        <dbReference type="ARBA" id="ARBA00023004"/>
    </source>
</evidence>
<dbReference type="EMBL" id="VSSQ01024365">
    <property type="protein sequence ID" value="MPM71842.1"/>
    <property type="molecule type" value="Genomic_DNA"/>
</dbReference>
<dbReference type="GO" id="GO:0035598">
    <property type="term" value="F:tRNA (N(6)-L-threonylcarbamoyladenosine(37)-C(2))-methylthiotransferase activity"/>
    <property type="evidence" value="ECO:0007669"/>
    <property type="project" value="UniProtKB-EC"/>
</dbReference>
<protein>
    <submittedName>
        <fullName evidence="8">Threonylcarbamoyladenosine tRNA methylthiotransferase MtaB</fullName>
        <ecNumber evidence="8">2.8.4.5</ecNumber>
    </submittedName>
</protein>
<dbReference type="FunFam" id="3.80.30.20:FF:000001">
    <property type="entry name" value="tRNA-2-methylthio-N(6)-dimethylallyladenosine synthase 2"/>
    <property type="match status" value="1"/>
</dbReference>
<dbReference type="PROSITE" id="PS01278">
    <property type="entry name" value="MTTASE_RADICAL"/>
    <property type="match status" value="1"/>
</dbReference>
<evidence type="ECO:0000256" key="4">
    <source>
        <dbReference type="ARBA" id="ARBA00022723"/>
    </source>
</evidence>
<dbReference type="InterPro" id="IPR005839">
    <property type="entry name" value="Methylthiotransferase"/>
</dbReference>
<evidence type="ECO:0000256" key="6">
    <source>
        <dbReference type="ARBA" id="ARBA00023014"/>
    </source>
</evidence>
<accession>A0A645C2H4</accession>
<dbReference type="GO" id="GO:0005829">
    <property type="term" value="C:cytosol"/>
    <property type="evidence" value="ECO:0007669"/>
    <property type="project" value="TreeGrafter"/>
</dbReference>
<dbReference type="Gene3D" id="3.80.30.20">
    <property type="entry name" value="tm_1862 like domain"/>
    <property type="match status" value="1"/>
</dbReference>
<dbReference type="InterPro" id="IPR020612">
    <property type="entry name" value="Methylthiotransferase_CS"/>
</dbReference>
<evidence type="ECO:0000256" key="3">
    <source>
        <dbReference type="ARBA" id="ARBA00022691"/>
    </source>
</evidence>
<name>A0A645C2H4_9ZZZZ</name>
<evidence type="ECO:0000259" key="7">
    <source>
        <dbReference type="PROSITE" id="PS51918"/>
    </source>
</evidence>
<organism evidence="8">
    <name type="scientific">bioreactor metagenome</name>
    <dbReference type="NCBI Taxonomy" id="1076179"/>
    <lineage>
        <taxon>unclassified sequences</taxon>
        <taxon>metagenomes</taxon>
        <taxon>ecological metagenomes</taxon>
    </lineage>
</organism>
<dbReference type="PANTHER" id="PTHR43020">
    <property type="entry name" value="CDK5 REGULATORY SUBUNIT-ASSOCIATED PROTEIN 1"/>
    <property type="match status" value="1"/>
</dbReference>
<dbReference type="GO" id="GO:0035597">
    <property type="term" value="F:tRNA-2-methylthio-N(6)-dimethylallyladenosine(37) synthase activity"/>
    <property type="evidence" value="ECO:0007669"/>
    <property type="project" value="TreeGrafter"/>
</dbReference>
<comment type="cofactor">
    <cofactor evidence="1">
        <name>[4Fe-4S] cluster</name>
        <dbReference type="ChEBI" id="CHEBI:49883"/>
    </cofactor>
</comment>
<dbReference type="SUPFAM" id="SSF102114">
    <property type="entry name" value="Radical SAM enzymes"/>
    <property type="match status" value="1"/>
</dbReference>
<dbReference type="GO" id="GO:0046872">
    <property type="term" value="F:metal ion binding"/>
    <property type="evidence" value="ECO:0007669"/>
    <property type="project" value="UniProtKB-KW"/>
</dbReference>
<evidence type="ECO:0000256" key="1">
    <source>
        <dbReference type="ARBA" id="ARBA00001966"/>
    </source>
</evidence>
<gene>
    <name evidence="8" type="primary">mtaB_21</name>
    <name evidence="8" type="ORF">SDC9_118813</name>
</gene>
<keyword evidence="2" id="KW-0004">4Fe-4S</keyword>
<dbReference type="EC" id="2.8.4.5" evidence="8"/>
<proteinExistence type="predicted"/>
<sequence length="297" mass="33401">MDEPVAPFREKAFGRFPFRSRAFIKIQEGCNNFCSYCIVPYARGRERSRALDEVLADCRQAVAAGFPELVLTGVNTCAYEDDGRGLNDLVDLLCREIPGSWRLRLSSTEPSPDNFGLLETMARHPERVCRFLHLALQHGSDRILRAMNRRYTTQEYAAFAAAARRLMPDIHLGSDVIVGFPGETEADFEQSCAFIRTMQFANLHVFSYSRRAGTPAAEMSGQVPEAVKKERHRVLEALGESMAAAFRQSQLGKILPVIFETIDGRGIAHGWSDNYLAVSRPAREVELRRIVPVEYRG</sequence>
<dbReference type="NCBIfam" id="TIGR00089">
    <property type="entry name" value="MiaB/RimO family radical SAM methylthiotransferase"/>
    <property type="match status" value="1"/>
</dbReference>
<dbReference type="SMART" id="SM00729">
    <property type="entry name" value="Elp3"/>
    <property type="match status" value="1"/>
</dbReference>
<feature type="domain" description="Radical SAM core" evidence="7">
    <location>
        <begin position="16"/>
        <end position="247"/>
    </location>
</feature>
<evidence type="ECO:0000256" key="2">
    <source>
        <dbReference type="ARBA" id="ARBA00022485"/>
    </source>
</evidence>
<dbReference type="InterPro" id="IPR058240">
    <property type="entry name" value="rSAM_sf"/>
</dbReference>
<evidence type="ECO:0000313" key="8">
    <source>
        <dbReference type="EMBL" id="MPM71842.1"/>
    </source>
</evidence>
<dbReference type="SFLD" id="SFLDG01082">
    <property type="entry name" value="B12-binding_domain_containing"/>
    <property type="match status" value="1"/>
</dbReference>
<dbReference type="PANTHER" id="PTHR43020:SF2">
    <property type="entry name" value="MITOCHONDRIAL TRNA METHYLTHIOTRANSFERASE CDK5RAP1"/>
    <property type="match status" value="1"/>
</dbReference>
<keyword evidence="3" id="KW-0949">S-adenosyl-L-methionine</keyword>
<dbReference type="InterPro" id="IPR006638">
    <property type="entry name" value="Elp3/MiaA/NifB-like_rSAM"/>
</dbReference>
<dbReference type="AlphaFoldDB" id="A0A645C2H4"/>
<keyword evidence="8" id="KW-0808">Transferase</keyword>
<comment type="caution">
    <text evidence="8">The sequence shown here is derived from an EMBL/GenBank/DDBJ whole genome shotgun (WGS) entry which is preliminary data.</text>
</comment>